<feature type="transmembrane region" description="Helical" evidence="1">
    <location>
        <begin position="34"/>
        <end position="53"/>
    </location>
</feature>
<comment type="caution">
    <text evidence="2">The sequence shown here is derived from an EMBL/GenBank/DDBJ whole genome shotgun (WGS) entry which is preliminary data.</text>
</comment>
<accession>A0ABT6F4N0</accession>
<name>A0ABT6F4N0_9BACT</name>
<sequence length="60" mass="6567">METEKVITYSAIGVAAIIVLIFSLDLAAGIFGRYVAMDVLFILGGAFLLWQGVETIFELR</sequence>
<protein>
    <submittedName>
        <fullName evidence="2">Uncharacterized protein</fullName>
    </submittedName>
</protein>
<dbReference type="RefSeq" id="WP_277858820.1">
    <property type="nucleotide sequence ID" value="NZ_JARRAG010000001.1"/>
</dbReference>
<keyword evidence="1" id="KW-0812">Transmembrane</keyword>
<keyword evidence="3" id="KW-1185">Reference proteome</keyword>
<keyword evidence="1" id="KW-0472">Membrane</keyword>
<dbReference type="EMBL" id="JARRAG010000001">
    <property type="protein sequence ID" value="MDG3002456.1"/>
    <property type="molecule type" value="Genomic_DNA"/>
</dbReference>
<evidence type="ECO:0000256" key="1">
    <source>
        <dbReference type="SAM" id="Phobius"/>
    </source>
</evidence>
<gene>
    <name evidence="2" type="ORF">PZE19_01540</name>
</gene>
<proteinExistence type="predicted"/>
<dbReference type="Proteomes" id="UP001216907">
    <property type="component" value="Unassembled WGS sequence"/>
</dbReference>
<organism evidence="2 3">
    <name type="scientific">Paludisphaera mucosa</name>
    <dbReference type="NCBI Taxonomy" id="3030827"/>
    <lineage>
        <taxon>Bacteria</taxon>
        <taxon>Pseudomonadati</taxon>
        <taxon>Planctomycetota</taxon>
        <taxon>Planctomycetia</taxon>
        <taxon>Isosphaerales</taxon>
        <taxon>Isosphaeraceae</taxon>
        <taxon>Paludisphaera</taxon>
    </lineage>
</organism>
<feature type="transmembrane region" description="Helical" evidence="1">
    <location>
        <begin position="6"/>
        <end position="27"/>
    </location>
</feature>
<evidence type="ECO:0000313" key="2">
    <source>
        <dbReference type="EMBL" id="MDG3002456.1"/>
    </source>
</evidence>
<evidence type="ECO:0000313" key="3">
    <source>
        <dbReference type="Proteomes" id="UP001216907"/>
    </source>
</evidence>
<reference evidence="2 3" key="1">
    <citation type="submission" date="2023-03" db="EMBL/GenBank/DDBJ databases">
        <title>Paludisphaera mucosa sp. nov. a novel planctomycete from northern fen.</title>
        <authorList>
            <person name="Ivanova A."/>
        </authorList>
    </citation>
    <scope>NUCLEOTIDE SEQUENCE [LARGE SCALE GENOMIC DNA]</scope>
    <source>
        <strain evidence="2 3">Pla2</strain>
    </source>
</reference>
<keyword evidence="1" id="KW-1133">Transmembrane helix</keyword>